<comment type="caution">
    <text evidence="2">The sequence shown here is derived from an EMBL/GenBank/DDBJ whole genome shotgun (WGS) entry which is preliminary data.</text>
</comment>
<feature type="compositionally biased region" description="Basic and acidic residues" evidence="1">
    <location>
        <begin position="20"/>
        <end position="40"/>
    </location>
</feature>
<proteinExistence type="predicted"/>
<accession>A0A7J6ADA2</accession>
<feature type="region of interest" description="Disordered" evidence="1">
    <location>
        <begin position="1"/>
        <end position="81"/>
    </location>
</feature>
<reference evidence="2 3" key="1">
    <citation type="submission" date="2020-02" db="EMBL/GenBank/DDBJ databases">
        <title>A chromosome-scale genome assembly of the black bullhead catfish (Ameiurus melas).</title>
        <authorList>
            <person name="Wen M."/>
            <person name="Zham M."/>
            <person name="Cabau C."/>
            <person name="Klopp C."/>
            <person name="Donnadieu C."/>
            <person name="Roques C."/>
            <person name="Bouchez O."/>
            <person name="Lampietro C."/>
            <person name="Jouanno E."/>
            <person name="Herpin A."/>
            <person name="Louis A."/>
            <person name="Berthelot C."/>
            <person name="Parey E."/>
            <person name="Roest-Crollius H."/>
            <person name="Braasch I."/>
            <person name="Postlethwait J."/>
            <person name="Robinson-Rechavi M."/>
            <person name="Echchiki A."/>
            <person name="Begum T."/>
            <person name="Montfort J."/>
            <person name="Schartl M."/>
            <person name="Bobe J."/>
            <person name="Guiguen Y."/>
        </authorList>
    </citation>
    <scope>NUCLEOTIDE SEQUENCE [LARGE SCALE GENOMIC DNA]</scope>
    <source>
        <strain evidence="2">M_S1</strain>
        <tissue evidence="2">Blood</tissue>
    </source>
</reference>
<evidence type="ECO:0000313" key="2">
    <source>
        <dbReference type="EMBL" id="KAF4079448.1"/>
    </source>
</evidence>
<gene>
    <name evidence="2" type="ORF">AMELA_G00178130</name>
</gene>
<evidence type="ECO:0000256" key="1">
    <source>
        <dbReference type="SAM" id="MobiDB-lite"/>
    </source>
</evidence>
<dbReference type="AlphaFoldDB" id="A0A7J6ADA2"/>
<name>A0A7J6ADA2_AMEME</name>
<organism evidence="2 3">
    <name type="scientific">Ameiurus melas</name>
    <name type="common">Black bullhead</name>
    <name type="synonym">Silurus melas</name>
    <dbReference type="NCBI Taxonomy" id="219545"/>
    <lineage>
        <taxon>Eukaryota</taxon>
        <taxon>Metazoa</taxon>
        <taxon>Chordata</taxon>
        <taxon>Craniata</taxon>
        <taxon>Vertebrata</taxon>
        <taxon>Euteleostomi</taxon>
        <taxon>Actinopterygii</taxon>
        <taxon>Neopterygii</taxon>
        <taxon>Teleostei</taxon>
        <taxon>Ostariophysi</taxon>
        <taxon>Siluriformes</taxon>
        <taxon>Ictaluridae</taxon>
        <taxon>Ameiurus</taxon>
    </lineage>
</organism>
<keyword evidence="3" id="KW-1185">Reference proteome</keyword>
<sequence>MANQRSPLLGRGKGKKKGKEGRSSEREREKHAGRERERETGVLTQSLGKTKLTDSFSQLVSMSANSSVPEANEDLRGTMKT</sequence>
<evidence type="ECO:0000313" key="3">
    <source>
        <dbReference type="Proteomes" id="UP000593565"/>
    </source>
</evidence>
<feature type="compositionally biased region" description="Polar residues" evidence="1">
    <location>
        <begin position="42"/>
        <end position="69"/>
    </location>
</feature>
<dbReference type="Proteomes" id="UP000593565">
    <property type="component" value="Unassembled WGS sequence"/>
</dbReference>
<protein>
    <submittedName>
        <fullName evidence="2">Uncharacterized protein</fullName>
    </submittedName>
</protein>
<dbReference type="EMBL" id="JAAGNN010000015">
    <property type="protein sequence ID" value="KAF4079448.1"/>
    <property type="molecule type" value="Genomic_DNA"/>
</dbReference>